<accession>A0A6D2JNG4</accession>
<dbReference type="PROSITE" id="PS50878">
    <property type="entry name" value="RT_POL"/>
    <property type="match status" value="1"/>
</dbReference>
<sequence>MEEAINKTNICLIPKKTKASKMAEFRPISLSNVAYKIVAKIIAKRLKRILPHAISDTQSAFVKGRSITDNILVSHELLYALKSNNKCSKEFIVIKMDISKAYDRSGVAVPSEGDENARIRR</sequence>
<dbReference type="AlphaFoldDB" id="A0A6D2JNG4"/>
<dbReference type="InterPro" id="IPR000477">
    <property type="entry name" value="RT_dom"/>
</dbReference>
<dbReference type="InterPro" id="IPR043502">
    <property type="entry name" value="DNA/RNA_pol_sf"/>
</dbReference>
<dbReference type="CDD" id="cd01650">
    <property type="entry name" value="RT_nLTR_like"/>
    <property type="match status" value="1"/>
</dbReference>
<keyword evidence="3" id="KW-1185">Reference proteome</keyword>
<evidence type="ECO:0000259" key="1">
    <source>
        <dbReference type="PROSITE" id="PS50878"/>
    </source>
</evidence>
<comment type="caution">
    <text evidence="2">The sequence shown here is derived from an EMBL/GenBank/DDBJ whole genome shotgun (WGS) entry which is preliminary data.</text>
</comment>
<dbReference type="InterPro" id="IPR052343">
    <property type="entry name" value="Retrotransposon-Effector_Assoc"/>
</dbReference>
<dbReference type="SUPFAM" id="SSF56672">
    <property type="entry name" value="DNA/RNA polymerases"/>
    <property type="match status" value="1"/>
</dbReference>
<reference evidence="2" key="1">
    <citation type="submission" date="2020-01" db="EMBL/GenBank/DDBJ databases">
        <authorList>
            <person name="Mishra B."/>
        </authorList>
    </citation>
    <scope>NUCLEOTIDE SEQUENCE [LARGE SCALE GENOMIC DNA]</scope>
</reference>
<dbReference type="PANTHER" id="PTHR46890:SF48">
    <property type="entry name" value="RNA-DIRECTED DNA POLYMERASE"/>
    <property type="match status" value="1"/>
</dbReference>
<dbReference type="Proteomes" id="UP000467841">
    <property type="component" value="Unassembled WGS sequence"/>
</dbReference>
<dbReference type="OrthoDB" id="1937198at2759"/>
<evidence type="ECO:0000313" key="2">
    <source>
        <dbReference type="EMBL" id="CAA7045435.1"/>
    </source>
</evidence>
<evidence type="ECO:0000313" key="3">
    <source>
        <dbReference type="Proteomes" id="UP000467841"/>
    </source>
</evidence>
<proteinExistence type="predicted"/>
<feature type="domain" description="Reverse transcriptase" evidence="1">
    <location>
        <begin position="1"/>
        <end position="121"/>
    </location>
</feature>
<dbReference type="PANTHER" id="PTHR46890">
    <property type="entry name" value="NON-LTR RETROLELEMENT REVERSE TRANSCRIPTASE-LIKE PROTEIN-RELATED"/>
    <property type="match status" value="1"/>
</dbReference>
<dbReference type="EMBL" id="CACVBM020001319">
    <property type="protein sequence ID" value="CAA7045435.1"/>
    <property type="molecule type" value="Genomic_DNA"/>
</dbReference>
<dbReference type="Pfam" id="PF00078">
    <property type="entry name" value="RVT_1"/>
    <property type="match status" value="1"/>
</dbReference>
<protein>
    <recommendedName>
        <fullName evidence="1">Reverse transcriptase domain-containing protein</fullName>
    </recommendedName>
</protein>
<gene>
    <name evidence="2" type="ORF">MERR_LOCUS32670</name>
</gene>
<organism evidence="2 3">
    <name type="scientific">Microthlaspi erraticum</name>
    <dbReference type="NCBI Taxonomy" id="1685480"/>
    <lineage>
        <taxon>Eukaryota</taxon>
        <taxon>Viridiplantae</taxon>
        <taxon>Streptophyta</taxon>
        <taxon>Embryophyta</taxon>
        <taxon>Tracheophyta</taxon>
        <taxon>Spermatophyta</taxon>
        <taxon>Magnoliopsida</taxon>
        <taxon>eudicotyledons</taxon>
        <taxon>Gunneridae</taxon>
        <taxon>Pentapetalae</taxon>
        <taxon>rosids</taxon>
        <taxon>malvids</taxon>
        <taxon>Brassicales</taxon>
        <taxon>Brassicaceae</taxon>
        <taxon>Coluteocarpeae</taxon>
        <taxon>Microthlaspi</taxon>
    </lineage>
</organism>
<name>A0A6D2JNG4_9BRAS</name>